<evidence type="ECO:0000259" key="1">
    <source>
        <dbReference type="PROSITE" id="PS50994"/>
    </source>
</evidence>
<proteinExistence type="predicted"/>
<dbReference type="EMBL" id="UGTH01000001">
    <property type="protein sequence ID" value="SUB74788.1"/>
    <property type="molecule type" value="Genomic_DNA"/>
</dbReference>
<dbReference type="AlphaFoldDB" id="A0A379D9Y7"/>
<dbReference type="NCBIfam" id="NF033546">
    <property type="entry name" value="transpos_IS21"/>
    <property type="match status" value="1"/>
</dbReference>
<feature type="domain" description="Integrase catalytic" evidence="1">
    <location>
        <begin position="82"/>
        <end position="216"/>
    </location>
</feature>
<gene>
    <name evidence="2" type="ORF">NCTC11088_00546</name>
    <name evidence="3" type="ORF">NCTC11088_01966</name>
</gene>
<name>A0A379D9Y7_9FIRM</name>
<dbReference type="InterPro" id="IPR012337">
    <property type="entry name" value="RNaseH-like_sf"/>
</dbReference>
<dbReference type="GO" id="GO:0015074">
    <property type="term" value="P:DNA integration"/>
    <property type="evidence" value="ECO:0007669"/>
    <property type="project" value="InterPro"/>
</dbReference>
<dbReference type="Gene3D" id="3.30.420.10">
    <property type="entry name" value="Ribonuclease H-like superfamily/Ribonuclease H"/>
    <property type="match status" value="1"/>
</dbReference>
<dbReference type="SUPFAM" id="SSF53098">
    <property type="entry name" value="Ribonuclease H-like"/>
    <property type="match status" value="1"/>
</dbReference>
<dbReference type="GO" id="GO:0003676">
    <property type="term" value="F:nucleic acid binding"/>
    <property type="evidence" value="ECO:0007669"/>
    <property type="project" value="InterPro"/>
</dbReference>
<dbReference type="InterPro" id="IPR001584">
    <property type="entry name" value="Integrase_cat-core"/>
</dbReference>
<reference evidence="2 4" key="1">
    <citation type="submission" date="2018-06" db="EMBL/GenBank/DDBJ databases">
        <authorList>
            <consortium name="Pathogen Informatics"/>
            <person name="Doyle S."/>
        </authorList>
    </citation>
    <scope>NUCLEOTIDE SEQUENCE [LARGE SCALE GENOMIC DNA]</scope>
    <source>
        <strain evidence="2 4">NCTC11088</strain>
    </source>
</reference>
<accession>A0A379D9Y7</accession>
<evidence type="ECO:0000313" key="4">
    <source>
        <dbReference type="Proteomes" id="UP000254777"/>
    </source>
</evidence>
<dbReference type="Pfam" id="PF00665">
    <property type="entry name" value="rve"/>
    <property type="match status" value="1"/>
</dbReference>
<dbReference type="InterPro" id="IPR036397">
    <property type="entry name" value="RNaseH_sf"/>
</dbReference>
<sequence length="216" mass="25320">MIKPFSRNKSSKIDKFKDVIKELLDVNSVQKFYSKTILWRYLKDNHALDTSLSNFNKYINNNEVFKEYFDKNKGKNKAKIRFESSPSEQAQIDWKENIEFITSDGEVINLNIFVFILSYSRYRIFSVSLDKKQSTLFDFLNSSFEQISGVPQSLVTDNMKTIMDEPRTGRKEGKVNNKFYQFMKDYGFDLKPCTAKRPQTKGKVESSMKLLEEINA</sequence>
<protein>
    <submittedName>
        <fullName evidence="2">Transposase and inactivated derivatives</fullName>
    </submittedName>
</protein>
<organism evidence="2 4">
    <name type="scientific">Peptoniphilus indolicus</name>
    <dbReference type="NCBI Taxonomy" id="33030"/>
    <lineage>
        <taxon>Bacteria</taxon>
        <taxon>Bacillati</taxon>
        <taxon>Bacillota</taxon>
        <taxon>Tissierellia</taxon>
        <taxon>Tissierellales</taxon>
        <taxon>Peptoniphilaceae</taxon>
        <taxon>Peptoniphilus</taxon>
    </lineage>
</organism>
<dbReference type="PANTHER" id="PTHR35004">
    <property type="entry name" value="TRANSPOSASE RV3428C-RELATED"/>
    <property type="match status" value="1"/>
</dbReference>
<evidence type="ECO:0000313" key="2">
    <source>
        <dbReference type="EMBL" id="SUB74788.1"/>
    </source>
</evidence>
<dbReference type="PROSITE" id="PS50994">
    <property type="entry name" value="INTEGRASE"/>
    <property type="match status" value="1"/>
</dbReference>
<dbReference type="EMBL" id="UGTH01000001">
    <property type="protein sequence ID" value="SUB76154.1"/>
    <property type="molecule type" value="Genomic_DNA"/>
</dbReference>
<evidence type="ECO:0000313" key="3">
    <source>
        <dbReference type="EMBL" id="SUB76154.1"/>
    </source>
</evidence>
<dbReference type="Proteomes" id="UP000254777">
    <property type="component" value="Unassembled WGS sequence"/>
</dbReference>